<feature type="signal peptide" evidence="1">
    <location>
        <begin position="1"/>
        <end position="19"/>
    </location>
</feature>
<protein>
    <submittedName>
        <fullName evidence="2">Putative glycoside hydrolase family 12</fullName>
    </submittedName>
</protein>
<organism evidence="2 3">
    <name type="scientific">Phaeomoniella chlamydospora</name>
    <name type="common">Phaeoacremonium chlamydosporum</name>
    <dbReference type="NCBI Taxonomy" id="158046"/>
    <lineage>
        <taxon>Eukaryota</taxon>
        <taxon>Fungi</taxon>
        <taxon>Dikarya</taxon>
        <taxon>Ascomycota</taxon>
        <taxon>Pezizomycotina</taxon>
        <taxon>Eurotiomycetes</taxon>
        <taxon>Chaetothyriomycetidae</taxon>
        <taxon>Phaeomoniellales</taxon>
        <taxon>Phaeomoniellaceae</taxon>
        <taxon>Phaeomoniella</taxon>
    </lineage>
</organism>
<sequence>MQLYSLLSLAFIQVSLSSALSVPRGHVKRRAETNATLYAYGSNASAWPIAYGLNDGCLYITQNPDDSSANITAVTWDLPSITQENWIVNASFVNGTSAGSLYILPEDDYAIGVLPRTQITEVNGTYSGFALFATQLVYNNDTNLEANFWAEETDTDGLYALIWEPEGEESSSGSFPVVIKGVEND</sequence>
<keyword evidence="2" id="KW-0378">Hydrolase</keyword>
<dbReference type="AlphaFoldDB" id="A0A0G2EE74"/>
<evidence type="ECO:0000313" key="2">
    <source>
        <dbReference type="EMBL" id="KKY20769.1"/>
    </source>
</evidence>
<dbReference type="OrthoDB" id="5230873at2759"/>
<keyword evidence="3" id="KW-1185">Reference proteome</keyword>
<dbReference type="EMBL" id="LCWF01000094">
    <property type="protein sequence ID" value="KKY20769.1"/>
    <property type="molecule type" value="Genomic_DNA"/>
</dbReference>
<keyword evidence="1" id="KW-0732">Signal</keyword>
<proteinExistence type="predicted"/>
<comment type="caution">
    <text evidence="2">The sequence shown here is derived from an EMBL/GenBank/DDBJ whole genome shotgun (WGS) entry which is preliminary data.</text>
</comment>
<accession>A0A0G2EE74</accession>
<reference evidence="2 3" key="1">
    <citation type="submission" date="2015-05" db="EMBL/GenBank/DDBJ databases">
        <title>Distinctive expansion of gene families associated with plant cell wall degradation and secondary metabolism in the genomes of grapevine trunk pathogens.</title>
        <authorList>
            <person name="Lawrence D.P."/>
            <person name="Travadon R."/>
            <person name="Rolshausen P.E."/>
            <person name="Baumgartner K."/>
        </authorList>
    </citation>
    <scope>NUCLEOTIDE SEQUENCE [LARGE SCALE GENOMIC DNA]</scope>
    <source>
        <strain evidence="2">UCRPC4</strain>
    </source>
</reference>
<dbReference type="Proteomes" id="UP000053317">
    <property type="component" value="Unassembled WGS sequence"/>
</dbReference>
<evidence type="ECO:0000256" key="1">
    <source>
        <dbReference type="SAM" id="SignalP"/>
    </source>
</evidence>
<dbReference type="GO" id="GO:0016787">
    <property type="term" value="F:hydrolase activity"/>
    <property type="evidence" value="ECO:0007669"/>
    <property type="project" value="UniProtKB-KW"/>
</dbReference>
<feature type="chain" id="PRO_5002543373" evidence="1">
    <location>
        <begin position="20"/>
        <end position="185"/>
    </location>
</feature>
<reference evidence="2 3" key="2">
    <citation type="submission" date="2015-05" db="EMBL/GenBank/DDBJ databases">
        <authorList>
            <person name="Morales-Cruz A."/>
            <person name="Amrine K.C."/>
            <person name="Cantu D."/>
        </authorList>
    </citation>
    <scope>NUCLEOTIDE SEQUENCE [LARGE SCALE GENOMIC DNA]</scope>
    <source>
        <strain evidence="2">UCRPC4</strain>
    </source>
</reference>
<evidence type="ECO:0000313" key="3">
    <source>
        <dbReference type="Proteomes" id="UP000053317"/>
    </source>
</evidence>
<gene>
    <name evidence="2" type="ORF">UCRPC4_g04136</name>
</gene>
<name>A0A0G2EE74_PHACM</name>